<dbReference type="Proteomes" id="UP001220022">
    <property type="component" value="Unassembled WGS sequence"/>
</dbReference>
<dbReference type="RefSeq" id="WP_275811210.1">
    <property type="nucleotide sequence ID" value="NZ_BAAANM010000018.1"/>
</dbReference>
<gene>
    <name evidence="2" type="ORF">P2L57_09120</name>
</gene>
<dbReference type="SUPFAM" id="SSF56059">
    <property type="entry name" value="Glutathione synthetase ATP-binding domain-like"/>
    <property type="match status" value="1"/>
</dbReference>
<organism evidence="2 3">
    <name type="scientific">Streptantibioticus ferralitis</name>
    <dbReference type="NCBI Taxonomy" id="236510"/>
    <lineage>
        <taxon>Bacteria</taxon>
        <taxon>Bacillati</taxon>
        <taxon>Actinomycetota</taxon>
        <taxon>Actinomycetes</taxon>
        <taxon>Kitasatosporales</taxon>
        <taxon>Streptomycetaceae</taxon>
        <taxon>Streptantibioticus</taxon>
    </lineage>
</organism>
<dbReference type="Gene3D" id="3.30.470.20">
    <property type="entry name" value="ATP-grasp fold, B domain"/>
    <property type="match status" value="1"/>
</dbReference>
<protein>
    <recommendedName>
        <fullName evidence="1">MvdD-like pre-ATP grasp domain-containing protein</fullName>
    </recommendedName>
</protein>
<name>A0ABT5YWA5_9ACTN</name>
<proteinExistence type="predicted"/>
<dbReference type="EMBL" id="JARHTQ010000005">
    <property type="protein sequence ID" value="MDF2255881.1"/>
    <property type="molecule type" value="Genomic_DNA"/>
</dbReference>
<dbReference type="Pfam" id="PF21068">
    <property type="entry name" value="ATPgraspMvdD"/>
    <property type="match status" value="1"/>
</dbReference>
<accession>A0ABT5YWA5</accession>
<dbReference type="InterPro" id="IPR048936">
    <property type="entry name" value="MvdD-like_ATPgrasp"/>
</dbReference>
<sequence length="316" mass="34168">MTVLILTRPEDVTADMVVDHLNAMDAPVLRVDPADFPERVSLTASFASGALTGRITTEHHSTDLRDVRAIWVRRPGPPGNGARAQAAWVALESDHAWYGTLRALTGVRWMNHPDAHTACRYKMRQLVLAQTVGFNVPATAFTSVPVDAKGFAEAHGPLVCKSVSGQAPNDPPLALPTTPVPDGTDFAAVAEAPTCLQTLVDKRSDIRLTVVGSEMFCARADQSSPGQAELDWRYADPQTVRWRGVAVPPDIRKKTESFMKLAGLVYGAFDFAVTADESWHFLECNASGQFGFIELAAGLPISRAIAGWLAGLRRPV</sequence>
<comment type="caution">
    <text evidence="2">The sequence shown here is derived from an EMBL/GenBank/DDBJ whole genome shotgun (WGS) entry which is preliminary data.</text>
</comment>
<reference evidence="2 3" key="1">
    <citation type="submission" date="2023-03" db="EMBL/GenBank/DDBJ databases">
        <title>Draft genome sequence of type strain Streptomyces ferralitis JCM 14344.</title>
        <authorList>
            <person name="Klaysubun C."/>
            <person name="Duangmal K."/>
        </authorList>
    </citation>
    <scope>NUCLEOTIDE SEQUENCE [LARGE SCALE GENOMIC DNA]</scope>
    <source>
        <strain evidence="2 3">JCM 14344</strain>
    </source>
</reference>
<evidence type="ECO:0000259" key="1">
    <source>
        <dbReference type="Pfam" id="PF21068"/>
    </source>
</evidence>
<keyword evidence="3" id="KW-1185">Reference proteome</keyword>
<dbReference type="PANTHER" id="PTHR21621:SF0">
    <property type="entry name" value="BETA-CITRYLGLUTAMATE SYNTHASE B-RELATED"/>
    <property type="match status" value="1"/>
</dbReference>
<feature type="domain" description="MvdD-like pre-ATP grasp" evidence="1">
    <location>
        <begin position="2"/>
        <end position="112"/>
    </location>
</feature>
<evidence type="ECO:0000313" key="2">
    <source>
        <dbReference type="EMBL" id="MDF2255881.1"/>
    </source>
</evidence>
<evidence type="ECO:0000313" key="3">
    <source>
        <dbReference type="Proteomes" id="UP001220022"/>
    </source>
</evidence>
<dbReference type="PANTHER" id="PTHR21621">
    <property type="entry name" value="RIBOSOMAL PROTEIN S6 MODIFICATION PROTEIN"/>
    <property type="match status" value="1"/>
</dbReference>